<evidence type="ECO:0000313" key="3">
    <source>
        <dbReference type="WBParaSite" id="ACRNAN_scaffold22817.g29720.t1"/>
    </source>
</evidence>
<organism evidence="2 3">
    <name type="scientific">Acrobeloides nanus</name>
    <dbReference type="NCBI Taxonomy" id="290746"/>
    <lineage>
        <taxon>Eukaryota</taxon>
        <taxon>Metazoa</taxon>
        <taxon>Ecdysozoa</taxon>
        <taxon>Nematoda</taxon>
        <taxon>Chromadorea</taxon>
        <taxon>Rhabditida</taxon>
        <taxon>Tylenchina</taxon>
        <taxon>Cephalobomorpha</taxon>
        <taxon>Cephaloboidea</taxon>
        <taxon>Cephalobidae</taxon>
        <taxon>Acrobeloides</taxon>
    </lineage>
</organism>
<feature type="coiled-coil region" evidence="1">
    <location>
        <begin position="31"/>
        <end position="116"/>
    </location>
</feature>
<proteinExistence type="predicted"/>
<keyword evidence="1" id="KW-0175">Coiled coil</keyword>
<sequence length="118" mass="14211">MKKRFEFIKEQKNKLEEFLDKTPPEMSTLKEQKLEEKVLILKKEKSKLEERLKQLEDEKCFLEVDLKEARAKYKEFEDTLNQAKNECLNYECHLTIENLNDEVKKLKSKVSDLVEDNE</sequence>
<dbReference type="Proteomes" id="UP000887540">
    <property type="component" value="Unplaced"/>
</dbReference>
<keyword evidence="2" id="KW-1185">Reference proteome</keyword>
<accession>A0A914DDW7</accession>
<evidence type="ECO:0000256" key="1">
    <source>
        <dbReference type="SAM" id="Coils"/>
    </source>
</evidence>
<dbReference type="AlphaFoldDB" id="A0A914DDW7"/>
<name>A0A914DDW7_9BILA</name>
<reference evidence="3" key="1">
    <citation type="submission" date="2022-11" db="UniProtKB">
        <authorList>
            <consortium name="WormBaseParasite"/>
        </authorList>
    </citation>
    <scope>IDENTIFICATION</scope>
</reference>
<dbReference type="WBParaSite" id="ACRNAN_scaffold22817.g29720.t1">
    <property type="protein sequence ID" value="ACRNAN_scaffold22817.g29720.t1"/>
    <property type="gene ID" value="ACRNAN_scaffold22817.g29720"/>
</dbReference>
<protein>
    <submittedName>
        <fullName evidence="3">Uncharacterized protein</fullName>
    </submittedName>
</protein>
<evidence type="ECO:0000313" key="2">
    <source>
        <dbReference type="Proteomes" id="UP000887540"/>
    </source>
</evidence>